<dbReference type="PANTHER" id="PTHR33755:SF7">
    <property type="entry name" value="TOXIN MODULE OF TOXIN-ANTITOXIN SYSTEM RELE_STBE FAMILY"/>
    <property type="match status" value="1"/>
</dbReference>
<evidence type="ECO:0000256" key="1">
    <source>
        <dbReference type="ARBA" id="ARBA00006226"/>
    </source>
</evidence>
<dbReference type="Pfam" id="PF05016">
    <property type="entry name" value="ParE_toxin"/>
    <property type="match status" value="1"/>
</dbReference>
<keyword evidence="4" id="KW-1185">Reference proteome</keyword>
<dbReference type="InterPro" id="IPR051803">
    <property type="entry name" value="TA_system_RelE-like_toxin"/>
</dbReference>
<dbReference type="AlphaFoldDB" id="A0A5B7ZPG1"/>
<evidence type="ECO:0000256" key="2">
    <source>
        <dbReference type="ARBA" id="ARBA00022649"/>
    </source>
</evidence>
<dbReference type="OrthoDB" id="573800at2"/>
<evidence type="ECO:0000313" key="4">
    <source>
        <dbReference type="Proteomes" id="UP000308149"/>
    </source>
</evidence>
<name>A0A5B7ZPG1_9GAMM</name>
<evidence type="ECO:0000313" key="3">
    <source>
        <dbReference type="EMBL" id="QDA56505.1"/>
    </source>
</evidence>
<keyword evidence="2" id="KW-1277">Toxin-antitoxin system</keyword>
<dbReference type="KEGG" id="thes:FHQ07_03840"/>
<dbReference type="Gene3D" id="3.30.2310.20">
    <property type="entry name" value="RelE-like"/>
    <property type="match status" value="1"/>
</dbReference>
<dbReference type="PANTHER" id="PTHR33755">
    <property type="entry name" value="TOXIN PARE1-RELATED"/>
    <property type="match status" value="1"/>
</dbReference>
<reference evidence="3 4" key="1">
    <citation type="submission" date="2019-06" db="EMBL/GenBank/DDBJ databases">
        <title>Thermomonas aquatica sp. nov., isolated from an industrial wastewater treatment plant.</title>
        <authorList>
            <person name="Jeon J.H."/>
            <person name="Park D.-S."/>
        </authorList>
    </citation>
    <scope>NUCLEOTIDE SEQUENCE [LARGE SCALE GENOMIC DNA]</scope>
    <source>
        <strain evidence="3 4">SY21</strain>
    </source>
</reference>
<comment type="similarity">
    <text evidence="1">Belongs to the RelE toxin family.</text>
</comment>
<sequence length="92" mass="10653">MKLSYSQEAVNDLIRLREFIATHDPAAAARIAADLISRIDHLCKFPEIGRNVAEAPQPDRVRDLIIGKYVVRYSVHDHALVILRIWHHFENR</sequence>
<organism evidence="3 4">
    <name type="scientific">Thermomonas aquatica</name>
    <dbReference type="NCBI Taxonomy" id="2202149"/>
    <lineage>
        <taxon>Bacteria</taxon>
        <taxon>Pseudomonadati</taxon>
        <taxon>Pseudomonadota</taxon>
        <taxon>Gammaproteobacteria</taxon>
        <taxon>Lysobacterales</taxon>
        <taxon>Lysobacteraceae</taxon>
        <taxon>Thermomonas</taxon>
    </lineage>
</organism>
<proteinExistence type="inferred from homology"/>
<dbReference type="Proteomes" id="UP000308149">
    <property type="component" value="Chromosome"/>
</dbReference>
<dbReference type="InterPro" id="IPR007712">
    <property type="entry name" value="RelE/ParE_toxin"/>
</dbReference>
<protein>
    <submittedName>
        <fullName evidence="3">Type II toxin-antitoxin system RelE/ParE family toxin</fullName>
    </submittedName>
</protein>
<dbReference type="InterPro" id="IPR035093">
    <property type="entry name" value="RelE/ParE_toxin_dom_sf"/>
</dbReference>
<gene>
    <name evidence="3" type="ORF">FHQ07_03840</name>
</gene>
<dbReference type="RefSeq" id="WP_139715430.1">
    <property type="nucleotide sequence ID" value="NZ_CP040871.1"/>
</dbReference>
<dbReference type="EMBL" id="CP040871">
    <property type="protein sequence ID" value="QDA56505.1"/>
    <property type="molecule type" value="Genomic_DNA"/>
</dbReference>
<accession>A0A5B7ZPG1</accession>